<dbReference type="GO" id="GO:0003954">
    <property type="term" value="F:NADH dehydrogenase activity"/>
    <property type="evidence" value="ECO:0007669"/>
    <property type="project" value="TreeGrafter"/>
</dbReference>
<organism evidence="11 12">
    <name type="scientific">Kingdonia uniflora</name>
    <dbReference type="NCBI Taxonomy" id="39325"/>
    <lineage>
        <taxon>Eukaryota</taxon>
        <taxon>Viridiplantae</taxon>
        <taxon>Streptophyta</taxon>
        <taxon>Embryophyta</taxon>
        <taxon>Tracheophyta</taxon>
        <taxon>Spermatophyta</taxon>
        <taxon>Magnoliopsida</taxon>
        <taxon>Ranunculales</taxon>
        <taxon>Circaeasteraceae</taxon>
        <taxon>Kingdonia</taxon>
    </lineage>
</organism>
<dbReference type="Pfam" id="PF00146">
    <property type="entry name" value="NADHdh"/>
    <property type="match status" value="1"/>
</dbReference>
<evidence type="ECO:0000313" key="11">
    <source>
        <dbReference type="EMBL" id="KAF6174448.1"/>
    </source>
</evidence>
<proteinExistence type="inferred from homology"/>
<evidence type="ECO:0000256" key="9">
    <source>
        <dbReference type="SAM" id="Phobius"/>
    </source>
</evidence>
<feature type="transmembrane region" description="Helical" evidence="9">
    <location>
        <begin position="877"/>
        <end position="898"/>
    </location>
</feature>
<evidence type="ECO:0000256" key="8">
    <source>
        <dbReference type="SAM" id="MobiDB-lite"/>
    </source>
</evidence>
<feature type="region of interest" description="Disordered" evidence="8">
    <location>
        <begin position="496"/>
        <end position="521"/>
    </location>
</feature>
<dbReference type="InterPro" id="IPR029014">
    <property type="entry name" value="NiFe-Hase_large"/>
</dbReference>
<feature type="transmembrane region" description="Helical" evidence="9">
    <location>
        <begin position="905"/>
        <end position="930"/>
    </location>
</feature>
<feature type="region of interest" description="Disordered" evidence="8">
    <location>
        <begin position="392"/>
        <end position="413"/>
    </location>
</feature>
<evidence type="ECO:0000256" key="5">
    <source>
        <dbReference type="ARBA" id="ARBA00022989"/>
    </source>
</evidence>
<dbReference type="InterPro" id="IPR018086">
    <property type="entry name" value="NADH_UbQ_OxRdtase_su1_CS"/>
</dbReference>
<keyword evidence="7" id="KW-0520">NAD</keyword>
<evidence type="ECO:0000256" key="4">
    <source>
        <dbReference type="ARBA" id="ARBA00022692"/>
    </source>
</evidence>
<dbReference type="PROSITE" id="PS00667">
    <property type="entry name" value="COMPLEX1_ND1_1"/>
    <property type="match status" value="1"/>
</dbReference>
<accession>A0A7J7P5J4</accession>
<dbReference type="PANTHER" id="PTHR11432">
    <property type="entry name" value="NADH DEHYDROGENASE SUBUNIT 1"/>
    <property type="match status" value="1"/>
</dbReference>
<comment type="similarity">
    <text evidence="2">Belongs to the complex I 49 kDa subunit family.</text>
</comment>
<dbReference type="GO" id="GO:0005886">
    <property type="term" value="C:plasma membrane"/>
    <property type="evidence" value="ECO:0007669"/>
    <property type="project" value="UniProtKB-SubCell"/>
</dbReference>
<dbReference type="InterPro" id="IPR001135">
    <property type="entry name" value="NADH_Q_OxRdtase_suD"/>
</dbReference>
<feature type="compositionally biased region" description="Basic and acidic residues" evidence="8">
    <location>
        <begin position="509"/>
        <end position="521"/>
    </location>
</feature>
<gene>
    <name evidence="11" type="ORF">GIB67_030556</name>
</gene>
<feature type="transmembrane region" description="Helical" evidence="9">
    <location>
        <begin position="9"/>
        <end position="29"/>
    </location>
</feature>
<dbReference type="GO" id="GO:0009060">
    <property type="term" value="P:aerobic respiration"/>
    <property type="evidence" value="ECO:0007669"/>
    <property type="project" value="TreeGrafter"/>
</dbReference>
<feature type="compositionally biased region" description="Polar residues" evidence="8">
    <location>
        <begin position="392"/>
        <end position="408"/>
    </location>
</feature>
<dbReference type="EMBL" id="JACGCM010000266">
    <property type="protein sequence ID" value="KAF6174448.1"/>
    <property type="molecule type" value="Genomic_DNA"/>
</dbReference>
<feature type="region of interest" description="Disordered" evidence="8">
    <location>
        <begin position="85"/>
        <end position="131"/>
    </location>
</feature>
<feature type="domain" description="NADH-quinone oxidoreductase subunit D" evidence="10">
    <location>
        <begin position="596"/>
        <end position="774"/>
    </location>
</feature>
<dbReference type="OrthoDB" id="1381212at2759"/>
<evidence type="ECO:0000259" key="10">
    <source>
        <dbReference type="Pfam" id="PF00346"/>
    </source>
</evidence>
<sequence>MEEGTEKKVAATTGLILGQLTMFVAIYYVPMNLALTRPHIITVLAVPYILFHFFSKNKENFIDSGSTTRNSMRTVPSPIVIKTLKKTPEKEEETEENEKEETEETDVEMETTSETKGAKQEQERSTEEDPSFFAEEMEDLDKILDRNQENSNILEIEEEIEEDKLWFEKPLVTLLFDYQRRNRPLRYIKNDQFENAIRSEMSQYFFYPCQSDGKQRISFTYPPSLATFLEMLQRNIFLCTTEKLSSEELYKNWVYTNEQKRNNLSNEFINRIKTLDKGSMILDVLDKRTRFCNDETEQQCLPKIYDPFLNGSYRGTMKKLYSHSSINDELITSRKDSIETIWRNKLHGSLFPKELPRWSYKLEQSIGENHEDSNIISRKSKRVVVLTFNGRNTGTDATRNTTPNPKSTSRGDEVDELGLIEYPRQPDFNRELIKGSIRAQRRKIVPWEFFQANVQSPLFSDRGDKSFFFSLWNEFETSGIGSLLFRNWMQKSTEFKTEEQQAKKAKKKDQKEEAKREEDQRGTSLFLKEKIKEDFGTQGILDSESKHKKLQNFGMDEWKNWLRGHYPSQYNLSQTGWSTLVPQKWRNKGKNIISKAYYAESFFLERVEGVGIIGGEEAINWGLSGPMLRASGIQWDLRKVDHYECYDEFDWEVQWQKEGDSLARYLVRISEMTESIKIIQQALEGISGGPYENLEVRRFDRTRDSEWNDFEYRFISKKPSPTFELSKQELYVRVEAPKGELVIFMIGDQSVFPWRWKISPPGFINLQILPQLISLWEKLIVEMIIDTTEIQAINSFSISEPLKEAYGLIWLLVPIFTLVLGITIGVLVIVWLERQISAGIQQRIGPEYAGPLGILQALADGTKLLFKEDLLPSRGDIRLFSIGPSIAVISILLSYSVVPFGDRLVLADLSIGVFLWIAISSIAPIGLLMSGYGSNNKYSFLGGLRAAAQSISYEIPLTLCVLSISLRAIRGHLPILFLSRQEVECSE</sequence>
<dbReference type="GO" id="GO:0048038">
    <property type="term" value="F:quinone binding"/>
    <property type="evidence" value="ECO:0007669"/>
    <property type="project" value="InterPro"/>
</dbReference>
<keyword evidence="6 9" id="KW-0472">Membrane</keyword>
<evidence type="ECO:0000313" key="12">
    <source>
        <dbReference type="Proteomes" id="UP000541444"/>
    </source>
</evidence>
<comment type="caution">
    <text evidence="11">The sequence shown here is derived from an EMBL/GenBank/DDBJ whole genome shotgun (WGS) entry which is preliminary data.</text>
</comment>
<keyword evidence="4 7" id="KW-0812">Transmembrane</keyword>
<evidence type="ECO:0000256" key="2">
    <source>
        <dbReference type="ARBA" id="ARBA00005769"/>
    </source>
</evidence>
<comment type="similarity">
    <text evidence="3 7">Belongs to the complex I subunit 1 family.</text>
</comment>
<keyword evidence="5 9" id="KW-1133">Transmembrane helix</keyword>
<evidence type="ECO:0000256" key="3">
    <source>
        <dbReference type="ARBA" id="ARBA00010535"/>
    </source>
</evidence>
<name>A0A7J7P5J4_9MAGN</name>
<keyword evidence="12" id="KW-1185">Reference proteome</keyword>
<dbReference type="SUPFAM" id="SSF56762">
    <property type="entry name" value="HydB/Nqo4-like"/>
    <property type="match status" value="1"/>
</dbReference>
<dbReference type="Gene3D" id="1.10.645.10">
    <property type="entry name" value="Cytochrome-c3 Hydrogenase, chain B"/>
    <property type="match status" value="1"/>
</dbReference>
<dbReference type="GO" id="GO:0051287">
    <property type="term" value="F:NAD binding"/>
    <property type="evidence" value="ECO:0007669"/>
    <property type="project" value="InterPro"/>
</dbReference>
<evidence type="ECO:0000256" key="7">
    <source>
        <dbReference type="RuleBase" id="RU000471"/>
    </source>
</evidence>
<feature type="compositionally biased region" description="Basic and acidic residues" evidence="8">
    <location>
        <begin position="116"/>
        <end position="127"/>
    </location>
</feature>
<dbReference type="InterPro" id="IPR001694">
    <property type="entry name" value="NADH_UbQ_OxRdtase_su1/FPO"/>
</dbReference>
<dbReference type="Pfam" id="PF00346">
    <property type="entry name" value="Complex1_49kDa"/>
    <property type="match status" value="1"/>
</dbReference>
<evidence type="ECO:0000256" key="1">
    <source>
        <dbReference type="ARBA" id="ARBA00004141"/>
    </source>
</evidence>
<dbReference type="AlphaFoldDB" id="A0A7J7P5J4"/>
<dbReference type="Proteomes" id="UP000541444">
    <property type="component" value="Unassembled WGS sequence"/>
</dbReference>
<reference evidence="11 12" key="1">
    <citation type="journal article" date="2020" name="IScience">
        <title>Genome Sequencing of the Endangered Kingdonia uniflora (Circaeasteraceae, Ranunculales) Reveals Potential Mechanisms of Evolutionary Specialization.</title>
        <authorList>
            <person name="Sun Y."/>
            <person name="Deng T."/>
            <person name="Zhang A."/>
            <person name="Moore M.J."/>
            <person name="Landis J.B."/>
            <person name="Lin N."/>
            <person name="Zhang H."/>
            <person name="Zhang X."/>
            <person name="Huang J."/>
            <person name="Zhang X."/>
            <person name="Sun H."/>
            <person name="Wang H."/>
        </authorList>
    </citation>
    <scope>NUCLEOTIDE SEQUENCE [LARGE SCALE GENOMIC DNA]</scope>
    <source>
        <strain evidence="11">TB1705</strain>
        <tissue evidence="11">Leaf</tissue>
    </source>
</reference>
<evidence type="ECO:0000256" key="6">
    <source>
        <dbReference type="ARBA" id="ARBA00023136"/>
    </source>
</evidence>
<feature type="compositionally biased region" description="Acidic residues" evidence="8">
    <location>
        <begin position="90"/>
        <end position="111"/>
    </location>
</feature>
<feature type="transmembrane region" description="Helical" evidence="9">
    <location>
        <begin position="808"/>
        <end position="832"/>
    </location>
</feature>
<comment type="subcellular location">
    <subcellularLocation>
        <location evidence="7">Cell membrane</location>
        <topology evidence="7">Multi-pass membrane protein</topology>
    </subcellularLocation>
    <subcellularLocation>
        <location evidence="1">Membrane</location>
        <topology evidence="1">Multi-pass membrane protein</topology>
    </subcellularLocation>
</comment>
<dbReference type="Pfam" id="PF05758">
    <property type="entry name" value="Ycf1"/>
    <property type="match status" value="3"/>
</dbReference>
<dbReference type="InterPro" id="IPR008896">
    <property type="entry name" value="TIC214"/>
</dbReference>
<dbReference type="PANTHER" id="PTHR11432:SF3">
    <property type="entry name" value="NADH-UBIQUINONE OXIDOREDUCTASE CHAIN 1"/>
    <property type="match status" value="1"/>
</dbReference>
<protein>
    <recommendedName>
        <fullName evidence="10">NADH-quinone oxidoreductase subunit D domain-containing protein</fullName>
    </recommendedName>
</protein>